<feature type="domain" description="Glycine zipper 2TM" evidence="2">
    <location>
        <begin position="33"/>
        <end position="68"/>
    </location>
</feature>
<dbReference type="InterPro" id="IPR008816">
    <property type="entry name" value="Gly_zipper_2TM_dom"/>
</dbReference>
<accession>A0A254TA95</accession>
<evidence type="ECO:0000313" key="4">
    <source>
        <dbReference type="Proteomes" id="UP000197535"/>
    </source>
</evidence>
<gene>
    <name evidence="3" type="ORF">AYR66_08615</name>
</gene>
<sequence length="73" mass="6944">MLSRRLISIAGAFSLALTITACGTTTRQQVGIGTGAVLGGVAGSAVTNGSTLGTVGGAAVGGVIGNEVAKKKK</sequence>
<feature type="chain" id="PRO_5013236672" evidence="1">
    <location>
        <begin position="24"/>
        <end position="73"/>
    </location>
</feature>
<reference evidence="3 4" key="1">
    <citation type="submission" date="2016-02" db="EMBL/GenBank/DDBJ databases">
        <authorList>
            <person name="Wen L."/>
            <person name="He K."/>
            <person name="Yang H."/>
        </authorList>
    </citation>
    <scope>NUCLEOTIDE SEQUENCE [LARGE SCALE GENOMIC DNA]</scope>
    <source>
        <strain evidence="3 4">TSA40</strain>
    </source>
</reference>
<proteinExistence type="predicted"/>
<evidence type="ECO:0000259" key="2">
    <source>
        <dbReference type="Pfam" id="PF05433"/>
    </source>
</evidence>
<dbReference type="PROSITE" id="PS51257">
    <property type="entry name" value="PROKAR_LIPOPROTEIN"/>
    <property type="match status" value="1"/>
</dbReference>
<protein>
    <submittedName>
        <fullName evidence="3">Osmotically inducible lipoprotein OsmB</fullName>
    </submittedName>
</protein>
<keyword evidence="4" id="KW-1185">Reference proteome</keyword>
<name>A0A254TA95_9BURK</name>
<feature type="signal peptide" evidence="1">
    <location>
        <begin position="1"/>
        <end position="23"/>
    </location>
</feature>
<keyword evidence="3" id="KW-0449">Lipoprotein</keyword>
<dbReference type="Proteomes" id="UP000197535">
    <property type="component" value="Unassembled WGS sequence"/>
</dbReference>
<dbReference type="EMBL" id="LSTO01000001">
    <property type="protein sequence ID" value="OWW19569.1"/>
    <property type="molecule type" value="Genomic_DNA"/>
</dbReference>
<dbReference type="GO" id="GO:0019867">
    <property type="term" value="C:outer membrane"/>
    <property type="evidence" value="ECO:0007669"/>
    <property type="project" value="InterPro"/>
</dbReference>
<dbReference type="RefSeq" id="WP_088706477.1">
    <property type="nucleotide sequence ID" value="NZ_LSTO01000001.1"/>
</dbReference>
<dbReference type="Pfam" id="PF05433">
    <property type="entry name" value="Rick_17kDa_Anti"/>
    <property type="match status" value="1"/>
</dbReference>
<dbReference type="AlphaFoldDB" id="A0A254TA95"/>
<comment type="caution">
    <text evidence="3">The sequence shown here is derived from an EMBL/GenBank/DDBJ whole genome shotgun (WGS) entry which is preliminary data.</text>
</comment>
<evidence type="ECO:0000313" key="3">
    <source>
        <dbReference type="EMBL" id="OWW19569.1"/>
    </source>
</evidence>
<keyword evidence="1" id="KW-0732">Signal</keyword>
<evidence type="ECO:0000256" key="1">
    <source>
        <dbReference type="SAM" id="SignalP"/>
    </source>
</evidence>
<organism evidence="3 4">
    <name type="scientific">Noviherbaspirillum denitrificans</name>
    <dbReference type="NCBI Taxonomy" id="1968433"/>
    <lineage>
        <taxon>Bacteria</taxon>
        <taxon>Pseudomonadati</taxon>
        <taxon>Pseudomonadota</taxon>
        <taxon>Betaproteobacteria</taxon>
        <taxon>Burkholderiales</taxon>
        <taxon>Oxalobacteraceae</taxon>
        <taxon>Noviherbaspirillum</taxon>
    </lineage>
</organism>